<feature type="transmembrane region" description="Helical" evidence="1">
    <location>
        <begin position="691"/>
        <end position="713"/>
    </location>
</feature>
<dbReference type="AlphaFoldDB" id="A0A812KHF9"/>
<keyword evidence="3" id="KW-1185">Reference proteome</keyword>
<name>A0A812KHF9_9DINO</name>
<organism evidence="2 3">
    <name type="scientific">Symbiodinium natans</name>
    <dbReference type="NCBI Taxonomy" id="878477"/>
    <lineage>
        <taxon>Eukaryota</taxon>
        <taxon>Sar</taxon>
        <taxon>Alveolata</taxon>
        <taxon>Dinophyceae</taxon>
        <taxon>Suessiales</taxon>
        <taxon>Symbiodiniaceae</taxon>
        <taxon>Symbiodinium</taxon>
    </lineage>
</organism>
<keyword evidence="1" id="KW-0812">Transmembrane</keyword>
<reference evidence="2" key="1">
    <citation type="submission" date="2021-02" db="EMBL/GenBank/DDBJ databases">
        <authorList>
            <person name="Dougan E. K."/>
            <person name="Rhodes N."/>
            <person name="Thang M."/>
            <person name="Chan C."/>
        </authorList>
    </citation>
    <scope>NUCLEOTIDE SEQUENCE</scope>
</reference>
<feature type="transmembrane region" description="Helical" evidence="1">
    <location>
        <begin position="415"/>
        <end position="443"/>
    </location>
</feature>
<protein>
    <submittedName>
        <fullName evidence="2">CPX1 protein</fullName>
    </submittedName>
</protein>
<feature type="transmembrane region" description="Helical" evidence="1">
    <location>
        <begin position="614"/>
        <end position="636"/>
    </location>
</feature>
<keyword evidence="1" id="KW-0472">Membrane</keyword>
<keyword evidence="1" id="KW-1133">Transmembrane helix</keyword>
<proteinExistence type="predicted"/>
<evidence type="ECO:0000313" key="3">
    <source>
        <dbReference type="Proteomes" id="UP000604046"/>
    </source>
</evidence>
<evidence type="ECO:0000256" key="1">
    <source>
        <dbReference type="SAM" id="Phobius"/>
    </source>
</evidence>
<feature type="transmembrane region" description="Helical" evidence="1">
    <location>
        <begin position="276"/>
        <end position="296"/>
    </location>
</feature>
<gene>
    <name evidence="2" type="primary">CPX1</name>
    <name evidence="2" type="ORF">SNAT2548_LOCUS9248</name>
</gene>
<feature type="transmembrane region" description="Helical" evidence="1">
    <location>
        <begin position="341"/>
        <end position="364"/>
    </location>
</feature>
<feature type="transmembrane region" description="Helical" evidence="1">
    <location>
        <begin position="449"/>
        <end position="470"/>
    </location>
</feature>
<dbReference type="EMBL" id="CAJNDS010000713">
    <property type="protein sequence ID" value="CAE7229648.1"/>
    <property type="molecule type" value="Genomic_DNA"/>
</dbReference>
<sequence>MVDTTSIDVPCFQDVSDKCQVSFFNCGMRTCCGTDRAVDNTSFPEKMFADGVPANITMESAPVQPKCQIDHRASPGQGIVRVRSQEPCDSFSELGADAGEDGTWKLLDVNLIIVGTGPAAELLLQRRLDAGGRACLLWTQLSHQPAPKGAVYEHDLASFDEETFIWQPPALDQACREVSQLRHRFGSWDYGFMRSGPDIVALPDGGRYELLLDGQNRVAGIRVLQGDVLCWQLSGAVLFVDASGADEEAAYVQQVNVSVQQEEAKPVIFTPFGGPAYLAGILAYLFFGSMNFGLLYTGERSAQAEDFDGWWWANRTLTVGGHVWTQLLVDTLLGRRQPLHAATVATLFGAVVWTLVEFFFILLFRGSRPQFFVFEASAFEISSLAQLACGFVIARGCRTSHPSSGATQTQDTGRHLVWTAFMFSMNVILLFAQYSIILGFMFLEGSSNILAGTFLSLSTTASELAAVSLMERAYMKLVWPRAGDQKRIVYGDQHPPVLMMINWAHSLCEGTRLVSLISVAARSPEWRWDWLGSVLVLFVNNLFVRHGYQLTLWTTVLPQKLQKSVCLGCYGMIHRHARVSCGYHRFVLFASYVIFRLSWLGSPASEALFNNHTLILFFVVVAAEVLEDAVVLLRLLPLDPWRESMTHLYEPLHPLHPKQVMCKDRRGIHARQVPLRLHGVRPQRLSETLTVMQLGASICGISLTLYVGMGYYLGVCPEPIPLTIRLEEALWWSQPLTCS</sequence>
<dbReference type="Proteomes" id="UP000604046">
    <property type="component" value="Unassembled WGS sequence"/>
</dbReference>
<accession>A0A812KHF9</accession>
<feature type="transmembrane region" description="Helical" evidence="1">
    <location>
        <begin position="582"/>
        <end position="602"/>
    </location>
</feature>
<comment type="caution">
    <text evidence="2">The sequence shown here is derived from an EMBL/GenBank/DDBJ whole genome shotgun (WGS) entry which is preliminary data.</text>
</comment>
<feature type="transmembrane region" description="Helical" evidence="1">
    <location>
        <begin position="370"/>
        <end position="394"/>
    </location>
</feature>
<evidence type="ECO:0000313" key="2">
    <source>
        <dbReference type="EMBL" id="CAE7229648.1"/>
    </source>
</evidence>